<name>A0A455T3Y7_9CHLR</name>
<reference evidence="2" key="1">
    <citation type="submission" date="2018-12" db="EMBL/GenBank/DDBJ databases">
        <title>Novel natural products biosynthetic potential of the class Ktedonobacteria.</title>
        <authorList>
            <person name="Zheng Y."/>
            <person name="Saitou A."/>
            <person name="Wang C.M."/>
            <person name="Toyoda A."/>
            <person name="Minakuchi Y."/>
            <person name="Sekiguchi Y."/>
            <person name="Ueda K."/>
            <person name="Takano H."/>
            <person name="Sakai Y."/>
            <person name="Yokota A."/>
            <person name="Yabe S."/>
        </authorList>
    </citation>
    <scope>NUCLEOTIDE SEQUENCE</scope>
    <source>
        <strain evidence="2">A3-2</strain>
    </source>
</reference>
<dbReference type="EMBL" id="AP019377">
    <property type="protein sequence ID" value="BBH94119.1"/>
    <property type="molecule type" value="Genomic_DNA"/>
</dbReference>
<feature type="region of interest" description="Disordered" evidence="1">
    <location>
        <begin position="1"/>
        <end position="20"/>
    </location>
</feature>
<protein>
    <submittedName>
        <fullName evidence="2">Uncharacterized protein</fullName>
    </submittedName>
</protein>
<organism evidence="2">
    <name type="scientific">Thermogemmatispora argillosa</name>
    <dbReference type="NCBI Taxonomy" id="2045280"/>
    <lineage>
        <taxon>Bacteria</taxon>
        <taxon>Bacillati</taxon>
        <taxon>Chloroflexota</taxon>
        <taxon>Ktedonobacteria</taxon>
        <taxon>Thermogemmatisporales</taxon>
        <taxon>Thermogemmatisporaceae</taxon>
        <taxon>Thermogemmatispora</taxon>
    </lineage>
</organism>
<dbReference type="AlphaFoldDB" id="A0A455T3Y7"/>
<evidence type="ECO:0000256" key="1">
    <source>
        <dbReference type="SAM" id="MobiDB-lite"/>
    </source>
</evidence>
<evidence type="ECO:0000313" key="2">
    <source>
        <dbReference type="EMBL" id="BBH94119.1"/>
    </source>
</evidence>
<accession>A0A455T3Y7</accession>
<gene>
    <name evidence="2" type="ORF">KTA_23180</name>
</gene>
<proteinExistence type="predicted"/>
<sequence>MSKQPVFRKSGGADGPGAPAWAAMRGLQEEQNKGRVTQKYCLKTRAWADSK</sequence>